<evidence type="ECO:0000313" key="3">
    <source>
        <dbReference type="Proteomes" id="UP000184330"/>
    </source>
</evidence>
<dbReference type="AlphaFoldDB" id="A0A1L7XN13"/>
<dbReference type="EMBL" id="FJOG01000037">
    <property type="protein sequence ID" value="CZR66435.1"/>
    <property type="molecule type" value="Genomic_DNA"/>
</dbReference>
<gene>
    <name evidence="2" type="ORF">PAC_16336</name>
</gene>
<dbReference type="Proteomes" id="UP000184330">
    <property type="component" value="Unassembled WGS sequence"/>
</dbReference>
<reference evidence="2 3" key="1">
    <citation type="submission" date="2016-03" db="EMBL/GenBank/DDBJ databases">
        <authorList>
            <person name="Ploux O."/>
        </authorList>
    </citation>
    <scope>NUCLEOTIDE SEQUENCE [LARGE SCALE GENOMIC DNA]</scope>
    <source>
        <strain evidence="2 3">UAMH 11012</strain>
    </source>
</reference>
<organism evidence="2 3">
    <name type="scientific">Phialocephala subalpina</name>
    <dbReference type="NCBI Taxonomy" id="576137"/>
    <lineage>
        <taxon>Eukaryota</taxon>
        <taxon>Fungi</taxon>
        <taxon>Dikarya</taxon>
        <taxon>Ascomycota</taxon>
        <taxon>Pezizomycotina</taxon>
        <taxon>Leotiomycetes</taxon>
        <taxon>Helotiales</taxon>
        <taxon>Mollisiaceae</taxon>
        <taxon>Phialocephala</taxon>
        <taxon>Phialocephala fortinii species complex</taxon>
    </lineage>
</organism>
<proteinExistence type="predicted"/>
<evidence type="ECO:0000256" key="1">
    <source>
        <dbReference type="SAM" id="MobiDB-lite"/>
    </source>
</evidence>
<feature type="compositionally biased region" description="Polar residues" evidence="1">
    <location>
        <begin position="20"/>
        <end position="41"/>
    </location>
</feature>
<sequence>MPKSQPIKIPPEQELRSRGQVCTTAGRSPNTEIDSTARSNSADYARGTVTAGPACLLARTRRTPVDAEPRALCCAGADAGPAGARVRDAGAIAADAEEVMRALIILGPPIGSKSIR</sequence>
<accession>A0A1L7XN13</accession>
<name>A0A1L7XN13_9HELO</name>
<protein>
    <submittedName>
        <fullName evidence="2">Uncharacterized protein</fullName>
    </submittedName>
</protein>
<keyword evidence="3" id="KW-1185">Reference proteome</keyword>
<feature type="region of interest" description="Disordered" evidence="1">
    <location>
        <begin position="1"/>
        <end position="41"/>
    </location>
</feature>
<evidence type="ECO:0000313" key="2">
    <source>
        <dbReference type="EMBL" id="CZR66435.1"/>
    </source>
</evidence>